<reference evidence="6 7" key="1">
    <citation type="journal article" date="2015" name="Genome Announc.">
        <title>Complete Genome Sequence of the Novel Leech Symbiont Mucinivorans hirudinis M3T.</title>
        <authorList>
            <person name="Nelson M.C."/>
            <person name="Bomar L."/>
            <person name="Graf J."/>
        </authorList>
    </citation>
    <scope>NUCLEOTIDE SEQUENCE [LARGE SCALE GENOMIC DNA]</scope>
    <source>
        <strain evidence="7">M3</strain>
    </source>
</reference>
<evidence type="ECO:0000256" key="3">
    <source>
        <dbReference type="ARBA" id="ARBA00022723"/>
    </source>
</evidence>
<dbReference type="GO" id="GO:0003824">
    <property type="term" value="F:catalytic activity"/>
    <property type="evidence" value="ECO:0007669"/>
    <property type="project" value="InterPro"/>
</dbReference>
<dbReference type="OrthoDB" id="1044640at2"/>
<keyword evidence="3" id="KW-0479">Metal-binding</keyword>
<dbReference type="GO" id="GO:0051536">
    <property type="term" value="F:iron-sulfur cluster binding"/>
    <property type="evidence" value="ECO:0007669"/>
    <property type="project" value="UniProtKB-KW"/>
</dbReference>
<dbReference type="InterPro" id="IPR013785">
    <property type="entry name" value="Aldolase_TIM"/>
</dbReference>
<dbReference type="GO" id="GO:0046872">
    <property type="term" value="F:metal ion binding"/>
    <property type="evidence" value="ECO:0007669"/>
    <property type="project" value="UniProtKB-KW"/>
</dbReference>
<dbReference type="Proteomes" id="UP000027616">
    <property type="component" value="Chromosome I"/>
</dbReference>
<dbReference type="SFLD" id="SFLDS00029">
    <property type="entry name" value="Radical_SAM"/>
    <property type="match status" value="1"/>
</dbReference>
<dbReference type="PANTHER" id="PTHR11228">
    <property type="entry name" value="RADICAL SAM DOMAIN PROTEIN"/>
    <property type="match status" value="1"/>
</dbReference>
<name>A0A060R693_9BACT</name>
<dbReference type="Pfam" id="PF13353">
    <property type="entry name" value="Fer4_12"/>
    <property type="match status" value="1"/>
</dbReference>
<evidence type="ECO:0000256" key="1">
    <source>
        <dbReference type="ARBA" id="ARBA00001966"/>
    </source>
</evidence>
<comment type="cofactor">
    <cofactor evidence="1">
        <name>[4Fe-4S] cluster</name>
        <dbReference type="ChEBI" id="CHEBI:49883"/>
    </cofactor>
</comment>
<evidence type="ECO:0000313" key="6">
    <source>
        <dbReference type="EMBL" id="CDN30417.1"/>
    </source>
</evidence>
<dbReference type="KEGG" id="rbc:BN938_0311"/>
<dbReference type="HOGENOM" id="CLU_674144_0_0_10"/>
<accession>A0A060R693</accession>
<dbReference type="InterPro" id="IPR058240">
    <property type="entry name" value="rSAM_sf"/>
</dbReference>
<dbReference type="Gene3D" id="3.20.20.70">
    <property type="entry name" value="Aldolase class I"/>
    <property type="match status" value="1"/>
</dbReference>
<dbReference type="NCBIfam" id="TIGR04150">
    <property type="entry name" value="pseudo_rSAM_GG"/>
    <property type="match status" value="1"/>
</dbReference>
<dbReference type="InterPro" id="IPR050377">
    <property type="entry name" value="Radical_SAM_PqqE_MftC-like"/>
</dbReference>
<gene>
    <name evidence="6" type="ORF">BN938_0311</name>
</gene>
<evidence type="ECO:0000256" key="4">
    <source>
        <dbReference type="ARBA" id="ARBA00023004"/>
    </source>
</evidence>
<dbReference type="eggNOG" id="COG0535">
    <property type="taxonomic scope" value="Bacteria"/>
</dbReference>
<dbReference type="STRING" id="1433126.BN938_0311"/>
<dbReference type="AlphaFoldDB" id="A0A060R693"/>
<keyword evidence="2" id="KW-0949">S-adenosyl-L-methionine</keyword>
<evidence type="ECO:0000256" key="5">
    <source>
        <dbReference type="ARBA" id="ARBA00023014"/>
    </source>
</evidence>
<keyword evidence="4" id="KW-0408">Iron</keyword>
<organism evidence="6 7">
    <name type="scientific">Mucinivorans hirudinis</name>
    <dbReference type="NCBI Taxonomy" id="1433126"/>
    <lineage>
        <taxon>Bacteria</taxon>
        <taxon>Pseudomonadati</taxon>
        <taxon>Bacteroidota</taxon>
        <taxon>Bacteroidia</taxon>
        <taxon>Bacteroidales</taxon>
        <taxon>Rikenellaceae</taxon>
        <taxon>Mucinivorans</taxon>
    </lineage>
</organism>
<keyword evidence="5" id="KW-0411">Iron-sulfur</keyword>
<evidence type="ECO:0000313" key="7">
    <source>
        <dbReference type="Proteomes" id="UP000027616"/>
    </source>
</evidence>
<dbReference type="InterPro" id="IPR007197">
    <property type="entry name" value="rSAM"/>
</dbReference>
<dbReference type="InterPro" id="IPR026418">
    <property type="entry name" value="Pseudo_rSAM"/>
</dbReference>
<protein>
    <submittedName>
        <fullName evidence="6">Uncharacterized protein</fullName>
    </submittedName>
</protein>
<dbReference type="SUPFAM" id="SSF102114">
    <property type="entry name" value="Radical SAM enzymes"/>
    <property type="match status" value="1"/>
</dbReference>
<proteinExistence type="predicted"/>
<dbReference type="EMBL" id="HG934468">
    <property type="protein sequence ID" value="CDN30417.1"/>
    <property type="molecule type" value="Genomic_DNA"/>
</dbReference>
<keyword evidence="7" id="KW-1185">Reference proteome</keyword>
<dbReference type="PANTHER" id="PTHR11228:SF7">
    <property type="entry name" value="PQQA PEPTIDE CYCLASE"/>
    <property type="match status" value="1"/>
</dbReference>
<evidence type="ECO:0000256" key="2">
    <source>
        <dbReference type="ARBA" id="ARBA00022691"/>
    </source>
</evidence>
<sequence>MKKYWLLLESYVFLWSNEKEILIYNHLSGQGYLYRNSAELNPIVEQLKDKSNLYCTTICEEDLKKKTIGDFIADLRKNFCGDIFDTEFFPKKPVVIIPELTVNEETYLKTETVKRDVNRGVNAMSNLLECTIHLTENCSLKCPDCNSVNKQLTWCCSEGNKVMTMQQVASILEQLQTASVHLVNFIGGDVFSYPHFDELMSELEKYHFNKKFYIDHRLISKHINKINQISKLGLNLVVLVNAIDTQIDDSILSELENLSGVSVVFLISKPEEYQVAEEITTKHNLNSKIIPFFNSTNIDFFEEYVFQDLTDILDTKWGRSELFSNMVINSNNFGKLTILPSGDSYANFNHSNIGNIFTQTIDDMVNNEMSSGKVWRNTRDSVKPCKDCICKYLCPPISNYEYVTQRYNFCKLPKQ</sequence>